<dbReference type="EMBL" id="CP037954">
    <property type="protein sequence ID" value="QBO58519.1"/>
    <property type="molecule type" value="Genomic_DNA"/>
</dbReference>
<name>A0A4P6ZG55_9FLAO</name>
<dbReference type="PANTHER" id="PTHR32305:SF15">
    <property type="entry name" value="PROTEIN RHSA-RELATED"/>
    <property type="match status" value="1"/>
</dbReference>
<dbReference type="AlphaFoldDB" id="A0A4P6ZG55"/>
<evidence type="ECO:0008006" key="3">
    <source>
        <dbReference type="Google" id="ProtNLM"/>
    </source>
</evidence>
<dbReference type="OrthoDB" id="2972467at2"/>
<evidence type="ECO:0000313" key="2">
    <source>
        <dbReference type="Proteomes" id="UP000294419"/>
    </source>
</evidence>
<dbReference type="NCBIfam" id="TIGR03696">
    <property type="entry name" value="Rhs_assc_core"/>
    <property type="match status" value="1"/>
</dbReference>
<sequence length="961" mass="109448">MLAKSSTLSNNKSLPTASFIKNIEDDNWTQNYSFYDRKGRVIGGHSINHLGGYTKTESILDFTGVPQKVFTYHKRLNSSTEVKIEENFDYDHQNRLLVHKHQVDLEPEEILTQNSYNEIGQLKNKKVGGSMINSPLQSIDYAYNIRGWMTGINVNANGSFQNGKLFNYKINYNDPLEGLALPNGDFGVPIQPKFNGNIAEVSWKTGVRSSKIARYGYVYDGLNRLTAGLYQNPNNPTSKEHSERLTYDLNGNIITLKRSAYVMGTAANLIDDLTYNNYVGNKFSSITDASGDSNGYEGGGNPVSYDANGNMTDMPDKGISSIAYNYLNLPKQVDISDYMNNSTIAIKTGYRADGVKIKKENITNIIGIRDVITTVNITNYLDGFQYLETIIPSDDGEPAYELRRELETDVALEREAFSLENIPIIVPPRGGTDNAILQFFPTAEGFYDFTENKYIYQYKDHLGNTRVSFAKNSAGVLETLDTNTYYPFGMNFLNSDEESFFGQSSYKNYKYNGKELQETGMYDYGARFYMPDIGRWGVIDPLAEKYFNISPFNYTANNPILYIDPDGMQLDLSNIMKKGNEEQYKAFVFFAKTKEGQAFLSKYMEKGQKVEYGGKTIFEAKANGEHHNKGIDLSYGVKTDSSVGGSTTGKIKGDEKNVSILISNKAYGDSGSQFFNTLRQIVHESFVHADLEANDLQDDGYLNSSSIPKEYRKYDTWESQHGQHYYIQNEYLKDPTNNKVNTYTKEGFQILKQANESLKLKLGNSQIKTEMWKFNGFMIKVDKNGSLKHKINSCMKLISIIMICILLLSCHKEKQEYIEISLGFSMNPNEPRIGILINDKDSLYVCKEELISVDNGVKYKYFKSTQKIDFASYKKRILNSFYDSIQFKSTPDAQPRQINYYLNGKNLKFRFYSHELSKRQEEIIEDLILLKEDKRLKEIPYHKFSRDLLDSKIPNPPPPPK</sequence>
<dbReference type="KEGG" id="csal:NBC122_01704"/>
<dbReference type="Proteomes" id="UP000294419">
    <property type="component" value="Chromosome"/>
</dbReference>
<dbReference type="Gene3D" id="2.180.10.10">
    <property type="entry name" value="RHS repeat-associated core"/>
    <property type="match status" value="1"/>
</dbReference>
<gene>
    <name evidence="1" type="ORF">NBC122_01704</name>
</gene>
<proteinExistence type="predicted"/>
<accession>A0A4P6ZG55</accession>
<protein>
    <recommendedName>
        <fullName evidence="3">RHS repeat-associated core domain-containing protein</fullName>
    </recommendedName>
</protein>
<evidence type="ECO:0000313" key="1">
    <source>
        <dbReference type="EMBL" id="QBO58519.1"/>
    </source>
</evidence>
<dbReference type="InterPro" id="IPR050708">
    <property type="entry name" value="T6SS_VgrG/RHS"/>
</dbReference>
<dbReference type="InterPro" id="IPR022385">
    <property type="entry name" value="Rhs_assc_core"/>
</dbReference>
<keyword evidence="2" id="KW-1185">Reference proteome</keyword>
<dbReference type="RefSeq" id="WP_133439940.1">
    <property type="nucleotide sequence ID" value="NZ_CP037954.1"/>
</dbReference>
<reference evidence="1 2" key="1">
    <citation type="submission" date="2019-03" db="EMBL/GenBank/DDBJ databases">
        <authorList>
            <person name="Kim H."/>
            <person name="Yu S.-M."/>
        </authorList>
    </citation>
    <scope>NUCLEOTIDE SEQUENCE [LARGE SCALE GENOMIC DNA]</scope>
    <source>
        <strain evidence="1 2">NBC122</strain>
    </source>
</reference>
<organism evidence="1 2">
    <name type="scientific">Chryseobacterium salivictor</name>
    <dbReference type="NCBI Taxonomy" id="2547600"/>
    <lineage>
        <taxon>Bacteria</taxon>
        <taxon>Pseudomonadati</taxon>
        <taxon>Bacteroidota</taxon>
        <taxon>Flavobacteriia</taxon>
        <taxon>Flavobacteriales</taxon>
        <taxon>Weeksellaceae</taxon>
        <taxon>Chryseobacterium group</taxon>
        <taxon>Chryseobacterium</taxon>
    </lineage>
</organism>
<dbReference type="PANTHER" id="PTHR32305">
    <property type="match status" value="1"/>
</dbReference>